<protein>
    <recommendedName>
        <fullName evidence="4">SMP-30/Gluconolactonase/LRE-like region domain-containing protein</fullName>
    </recommendedName>
</protein>
<dbReference type="PANTHER" id="PTHR10907:SF47">
    <property type="entry name" value="REGUCALCIN"/>
    <property type="match status" value="1"/>
</dbReference>
<feature type="binding site" evidence="3">
    <location>
        <position position="126"/>
    </location>
    <ligand>
        <name>substrate</name>
    </ligand>
</feature>
<feature type="binding site" evidence="3">
    <location>
        <position position="41"/>
    </location>
    <ligand>
        <name>a divalent metal cation</name>
        <dbReference type="ChEBI" id="CHEBI:60240"/>
    </ligand>
</feature>
<dbReference type="PRINTS" id="PR01790">
    <property type="entry name" value="SMP30FAMILY"/>
</dbReference>
<dbReference type="InterPro" id="IPR005511">
    <property type="entry name" value="SMP-30"/>
</dbReference>
<dbReference type="PaxDb" id="435591-BDI_3345"/>
<dbReference type="AlphaFoldDB" id="A6LH85"/>
<dbReference type="PANTHER" id="PTHR10907">
    <property type="entry name" value="REGUCALCIN"/>
    <property type="match status" value="1"/>
</dbReference>
<comment type="cofactor">
    <cofactor evidence="3">
        <name>Zn(2+)</name>
        <dbReference type="ChEBI" id="CHEBI:29105"/>
    </cofactor>
    <text evidence="3">Binds 1 divalent metal cation per subunit.</text>
</comment>
<dbReference type="InterPro" id="IPR013658">
    <property type="entry name" value="SGL"/>
</dbReference>
<reference evidence="5 6" key="1">
    <citation type="journal article" date="2007" name="PLoS Biol.">
        <title>Evolution of symbiotic bacteria in the distal human intestine.</title>
        <authorList>
            <person name="Xu J."/>
            <person name="Mahowald M.A."/>
            <person name="Ley R.E."/>
            <person name="Lozupone C.A."/>
            <person name="Hamady M."/>
            <person name="Martens E.C."/>
            <person name="Henrissat B."/>
            <person name="Coutinho P.M."/>
            <person name="Minx P."/>
            <person name="Latreille P."/>
            <person name="Cordum H."/>
            <person name="Van Brunt A."/>
            <person name="Kim K."/>
            <person name="Fulton R.S."/>
            <person name="Fulton L.A."/>
            <person name="Clifton S.W."/>
            <person name="Wilson R.K."/>
            <person name="Knight R.D."/>
            <person name="Gordon J.I."/>
        </authorList>
    </citation>
    <scope>NUCLEOTIDE SEQUENCE [LARGE SCALE GENOMIC DNA]</scope>
    <source>
        <strain evidence="6">ATCC 8503 / DSM 20701 / CIP 104284 / JCM 5825 / NCTC 11152</strain>
    </source>
</reference>
<dbReference type="Gene3D" id="2.120.10.30">
    <property type="entry name" value="TolB, C-terminal domain"/>
    <property type="match status" value="1"/>
</dbReference>
<dbReference type="InterPro" id="IPR011042">
    <property type="entry name" value="6-blade_b-propeller_TolB-like"/>
</dbReference>
<dbReference type="eggNOG" id="COG3386">
    <property type="taxonomic scope" value="Bacteria"/>
</dbReference>
<feature type="domain" description="SMP-30/Gluconolactonase/LRE-like region" evidence="4">
    <location>
        <begin position="40"/>
        <end position="282"/>
    </location>
</feature>
<dbReference type="STRING" id="435591.BDI_3345"/>
<accession>A6LH85</accession>
<gene>
    <name evidence="5" type="ordered locus">BDI_3345</name>
</gene>
<feature type="binding site" evidence="3">
    <location>
        <position position="172"/>
    </location>
    <ligand>
        <name>a divalent metal cation</name>
        <dbReference type="ChEBI" id="CHEBI:60240"/>
    </ligand>
</feature>
<organism evidence="5 6">
    <name type="scientific">Parabacteroides distasonis (strain ATCC 8503 / DSM 20701 / CIP 104284 / JCM 5825 / NCTC 11152)</name>
    <dbReference type="NCBI Taxonomy" id="435591"/>
    <lineage>
        <taxon>Bacteria</taxon>
        <taxon>Pseudomonadati</taxon>
        <taxon>Bacteroidota</taxon>
        <taxon>Bacteroidia</taxon>
        <taxon>Bacteroidales</taxon>
        <taxon>Tannerellaceae</taxon>
        <taxon>Parabacteroides</taxon>
    </lineage>
</organism>
<keyword evidence="3" id="KW-0479">Metal-binding</keyword>
<keyword evidence="6" id="KW-1185">Reference proteome</keyword>
<feature type="binding site" evidence="3">
    <location>
        <position position="222"/>
    </location>
    <ligand>
        <name>a divalent metal cation</name>
        <dbReference type="ChEBI" id="CHEBI:60240"/>
    </ligand>
</feature>
<feature type="binding site" evidence="3">
    <location>
        <position position="124"/>
    </location>
    <ligand>
        <name>substrate</name>
    </ligand>
</feature>
<feature type="active site" description="Proton donor/acceptor" evidence="2">
    <location>
        <position position="222"/>
    </location>
</feature>
<name>A6LH85_PARD8</name>
<evidence type="ECO:0000313" key="6">
    <source>
        <dbReference type="Proteomes" id="UP000000566"/>
    </source>
</evidence>
<dbReference type="GO" id="GO:0005509">
    <property type="term" value="F:calcium ion binding"/>
    <property type="evidence" value="ECO:0007669"/>
    <property type="project" value="TreeGrafter"/>
</dbReference>
<evidence type="ECO:0000256" key="1">
    <source>
        <dbReference type="ARBA" id="ARBA00008853"/>
    </source>
</evidence>
<dbReference type="KEGG" id="pdi:BDI_3345"/>
<keyword evidence="3" id="KW-0862">Zinc</keyword>
<dbReference type="GO" id="GO:0004341">
    <property type="term" value="F:gluconolactonase activity"/>
    <property type="evidence" value="ECO:0007669"/>
    <property type="project" value="TreeGrafter"/>
</dbReference>
<dbReference type="Pfam" id="PF08450">
    <property type="entry name" value="SGL"/>
    <property type="match status" value="1"/>
</dbReference>
<dbReference type="HOGENOM" id="CLU_036110_3_2_10"/>
<evidence type="ECO:0000256" key="2">
    <source>
        <dbReference type="PIRSR" id="PIRSR605511-1"/>
    </source>
</evidence>
<proteinExistence type="inferred from homology"/>
<evidence type="ECO:0000313" key="5">
    <source>
        <dbReference type="EMBL" id="ABR45049.1"/>
    </source>
</evidence>
<evidence type="ECO:0000256" key="3">
    <source>
        <dbReference type="PIRSR" id="PIRSR605511-2"/>
    </source>
</evidence>
<dbReference type="EMBL" id="CP000140">
    <property type="protein sequence ID" value="ABR45049.1"/>
    <property type="molecule type" value="Genomic_DNA"/>
</dbReference>
<evidence type="ECO:0000259" key="4">
    <source>
        <dbReference type="Pfam" id="PF08450"/>
    </source>
</evidence>
<sequence>MKKIVIKLILAFIMFEGTSCINDPIIISPDLAFRAEATTGEGSIWHPDRNTLFWVDIEGKTLYEYIPDLQNCRSWQFDRMVSTVVPETDSTVVVALQNEIIRVNLTDGNTTSIAPIPDNNGKIRCNDGKCDPSGRLWIGTMGFGAPKGAASLYCVWADGTVETKLTKVTISNGIVWSANKKYMYYNDTPTRKIIRFRYDDSSGDILYDGVAVNIPEGTGSPDGMTIDCNDNLWVAQWGGGGVYCYNPYTGDLLTKIVVPAPHVASCAFGGDKLDTLYITTARAGLSEEQLEEYPLSGSVFCCKPGAKGVPANCFH</sequence>
<dbReference type="GO" id="GO:0019853">
    <property type="term" value="P:L-ascorbic acid biosynthetic process"/>
    <property type="evidence" value="ECO:0007669"/>
    <property type="project" value="TreeGrafter"/>
</dbReference>
<dbReference type="SUPFAM" id="SSF63829">
    <property type="entry name" value="Calcium-dependent phosphotriesterase"/>
    <property type="match status" value="1"/>
</dbReference>
<comment type="similarity">
    <text evidence="1">Belongs to the SMP-30/CGR1 family.</text>
</comment>
<dbReference type="Proteomes" id="UP000000566">
    <property type="component" value="Chromosome"/>
</dbReference>